<dbReference type="Gene3D" id="2.60.40.10">
    <property type="entry name" value="Immunoglobulins"/>
    <property type="match status" value="2"/>
</dbReference>
<evidence type="ECO:0000256" key="1">
    <source>
        <dbReference type="SAM" id="MobiDB-lite"/>
    </source>
</evidence>
<evidence type="ECO:0000313" key="5">
    <source>
        <dbReference type="EMBL" id="QNM07839.1"/>
    </source>
</evidence>
<feature type="domain" description="Pesticidal crystal protein Cry22Aa Ig-like" evidence="4">
    <location>
        <begin position="602"/>
        <end position="676"/>
    </location>
</feature>
<dbReference type="InterPro" id="IPR013783">
    <property type="entry name" value="Ig-like_fold"/>
</dbReference>
<feature type="chain" id="PRO_5028908885" evidence="3">
    <location>
        <begin position="25"/>
        <end position="822"/>
    </location>
</feature>
<feature type="region of interest" description="Disordered" evidence="1">
    <location>
        <begin position="767"/>
        <end position="786"/>
    </location>
</feature>
<dbReference type="RefSeq" id="WP_249328479.1">
    <property type="nucleotide sequence ID" value="NZ_CP060635.1"/>
</dbReference>
<accession>A0A7G9GAK7</accession>
<dbReference type="Proteomes" id="UP000515860">
    <property type="component" value="Chromosome"/>
</dbReference>
<evidence type="ECO:0000313" key="6">
    <source>
        <dbReference type="Proteomes" id="UP000515860"/>
    </source>
</evidence>
<proteinExistence type="predicted"/>
<protein>
    <submittedName>
        <fullName evidence="5">DUF5011 domain-containing protein</fullName>
    </submittedName>
</protein>
<dbReference type="EMBL" id="CP060635">
    <property type="protein sequence ID" value="QNM07839.1"/>
    <property type="molecule type" value="Genomic_DNA"/>
</dbReference>
<feature type="signal peptide" evidence="3">
    <location>
        <begin position="1"/>
        <end position="24"/>
    </location>
</feature>
<sequence length="822" mass="89678">MRKLLGIFLSFSLIMTMFSTTAYAEENAVPNENNYLSEELENNSQSDFVESKSVDDEQAQKNVEKTENLMQEENANHAVEKEIMNSVTKKEKEVTYEAKIGETFYATLKEALMVGGEVTLLKDVSVNEIIEITQDTTLDLGDFTITDNAAKRPFVVRAENFTIKANNGGMVIPESNNQAYGFVEAYVNNFSILGGKYQGNTDNGRLFRINTPESKTGTINVDGIVVNTNNEIIGHNGTYTNYSGSIRNSEFYTGMRSMYFDIIDTAETSTITIDNTKAVIARGPVIEVAGGNTVLSNNDWTVTGNYEGGYTWARTAVGVGYGANVTIKSGKYHADSEFMKENEGYGVYIYTSGGTVNIEGGSFSGTTAALRADVDKGTYNTPANIIVNNGEFNGDLLAKTNTGIESIVVNGGNFSGLTDATLNNTNNVQVNGGAFDLDVTNKVVEVKESIAVTKNNDTNYYIGKEKVKEALDHVMKGDKIAIIQNVTEIQVPDGVTVENKTGNDITVNGDVVKDNATIVVDEVPTAKVVYSHEGNWTNEDVTVTITTSEPIEDIRGWTKVDEQTFTKVYADNTLENITITDMTGNSNKIKVDVKNIDKQAPEIRGVKDISLVQGSNFDPLEGVSAYDYECGAIKDIRVTVNGQPSVDTNVVGIYELQYSVSDMAGNTTTVKRIVTVNPKEETLNHAPIIKADDITLTVGDKFDPRKYVAAIDNEDGNLTEIIEILENTVNTLKPGTYQVTYKVTDKEGASSRKVIKVVVNAKKEIIPSTPEKPNANKPSNDKGRVETGDQTNVGLYSSLFAISVLCITILAVWKKKNALENK</sequence>
<organism evidence="5 6">
    <name type="scientific">Wansuia hejianensis</name>
    <dbReference type="NCBI Taxonomy" id="2763667"/>
    <lineage>
        <taxon>Bacteria</taxon>
        <taxon>Bacillati</taxon>
        <taxon>Bacillota</taxon>
        <taxon>Clostridia</taxon>
        <taxon>Lachnospirales</taxon>
        <taxon>Lachnospiraceae</taxon>
        <taxon>Wansuia</taxon>
    </lineage>
</organism>
<dbReference type="KEGG" id="whj:H9Q79_13080"/>
<dbReference type="Pfam" id="PF16403">
    <property type="entry name" value="Bact_surface_Ig-like"/>
    <property type="match status" value="2"/>
</dbReference>
<feature type="transmembrane region" description="Helical" evidence="2">
    <location>
        <begin position="793"/>
        <end position="813"/>
    </location>
</feature>
<keyword evidence="2" id="KW-1133">Transmembrane helix</keyword>
<name>A0A7G9GAK7_9FIRM</name>
<keyword evidence="2" id="KW-0812">Transmembrane</keyword>
<keyword evidence="3" id="KW-0732">Signal</keyword>
<keyword evidence="2" id="KW-0472">Membrane</keyword>
<gene>
    <name evidence="5" type="ORF">H9Q79_13080</name>
</gene>
<keyword evidence="6" id="KW-1185">Reference proteome</keyword>
<dbReference type="AlphaFoldDB" id="A0A7G9GAK7"/>
<reference evidence="5 6" key="1">
    <citation type="submission" date="2020-08" db="EMBL/GenBank/DDBJ databases">
        <authorList>
            <person name="Liu C."/>
            <person name="Sun Q."/>
        </authorList>
    </citation>
    <scope>NUCLEOTIDE SEQUENCE [LARGE SCALE GENOMIC DNA]</scope>
    <source>
        <strain evidence="5 6">NSJ-29</strain>
    </source>
</reference>
<dbReference type="InterPro" id="IPR032179">
    <property type="entry name" value="Cry22Aa_Ig-like"/>
</dbReference>
<evidence type="ECO:0000256" key="3">
    <source>
        <dbReference type="SAM" id="SignalP"/>
    </source>
</evidence>
<feature type="domain" description="Pesticidal crystal protein Cry22Aa Ig-like" evidence="4">
    <location>
        <begin position="691"/>
        <end position="753"/>
    </location>
</feature>
<evidence type="ECO:0000256" key="2">
    <source>
        <dbReference type="SAM" id="Phobius"/>
    </source>
</evidence>
<evidence type="ECO:0000259" key="4">
    <source>
        <dbReference type="Pfam" id="PF16403"/>
    </source>
</evidence>